<dbReference type="Proteomes" id="UP001521137">
    <property type="component" value="Unassembled WGS sequence"/>
</dbReference>
<evidence type="ECO:0000256" key="1">
    <source>
        <dbReference type="ARBA" id="ARBA00022729"/>
    </source>
</evidence>
<evidence type="ECO:0000313" key="6">
    <source>
        <dbReference type="Proteomes" id="UP001521137"/>
    </source>
</evidence>
<reference evidence="5 6" key="1">
    <citation type="submission" date="2022-01" db="EMBL/GenBank/DDBJ databases">
        <title>Paraglaciecola sp. G1-23.</title>
        <authorList>
            <person name="Jin M.S."/>
            <person name="Han D.M."/>
            <person name="Kim H.M."/>
            <person name="Jeon C.O."/>
        </authorList>
    </citation>
    <scope>NUCLEOTIDE SEQUENCE [LARGE SCALE GENOMIC DNA]</scope>
    <source>
        <strain evidence="5 6">G1-23</strain>
    </source>
</reference>
<dbReference type="InterPro" id="IPR008397">
    <property type="entry name" value="Alginate_lyase_dom"/>
</dbReference>
<dbReference type="RefSeq" id="WP_235312415.1">
    <property type="nucleotide sequence ID" value="NZ_JAKGAS010000005.1"/>
</dbReference>
<feature type="signal peptide" evidence="3">
    <location>
        <begin position="1"/>
        <end position="20"/>
    </location>
</feature>
<dbReference type="SUPFAM" id="SSF48230">
    <property type="entry name" value="Chondroitin AC/alginate lyase"/>
    <property type="match status" value="1"/>
</dbReference>
<proteinExistence type="predicted"/>
<evidence type="ECO:0000259" key="4">
    <source>
        <dbReference type="Pfam" id="PF05426"/>
    </source>
</evidence>
<evidence type="ECO:0000256" key="3">
    <source>
        <dbReference type="SAM" id="SignalP"/>
    </source>
</evidence>
<evidence type="ECO:0000313" key="5">
    <source>
        <dbReference type="EMBL" id="MCF2948546.1"/>
    </source>
</evidence>
<dbReference type="GO" id="GO:0016829">
    <property type="term" value="F:lyase activity"/>
    <property type="evidence" value="ECO:0007669"/>
    <property type="project" value="UniProtKB-KW"/>
</dbReference>
<gene>
    <name evidence="5" type="ORF">L0668_10545</name>
</gene>
<keyword evidence="6" id="KW-1185">Reference proteome</keyword>
<dbReference type="Pfam" id="PF05426">
    <property type="entry name" value="Alginate_lyase"/>
    <property type="match status" value="1"/>
</dbReference>
<name>A0ABS9D6P1_9ALTE</name>
<keyword evidence="2 5" id="KW-0456">Lyase</keyword>
<sequence length="444" mass="50687">MSIKHNLTFYTLVTCSLVMASCQSTGSSFRAQSIEPNKTITVNQEWLDASYDNYQKGDVLLNRVVKSLVSKADKALTQAPVSVLDKTLTPPSGNKKDYMSVGPYWWPNPDTPNGMPWIKKDGQVNPSSKTNGSDKTAMNEMLFQVSDLALAYHYTKNKSYAAHAAKLINTWFLDPATGMNPSLDYGQAIPGAEDGRKYGIIETRWFMRLIDDVSLISESGHFPPELQLQFKHWISQYLDWLLTNKLGIEECNAHNNHGTYCEAQVANFALYIGKFSLAKKYIERVFQQRLEKQIDKTGAQPEELSRTRPLHYSLFNLEAYFYVARVGDHLGLDMWHYQTKGGKSLKQAIDFLLPAITQQGYWKDVKHKKMRVGRLFYFLQVAHEKYGENKYLESIEQLVPIVANEDRSELSQCLLITKASSVITSKELELMDPDGKKSQYRCYY</sequence>
<feature type="domain" description="Alginate lyase" evidence="4">
    <location>
        <begin position="85"/>
        <end position="360"/>
    </location>
</feature>
<dbReference type="PROSITE" id="PS51257">
    <property type="entry name" value="PROKAR_LIPOPROTEIN"/>
    <property type="match status" value="1"/>
</dbReference>
<dbReference type="Gene3D" id="1.50.10.100">
    <property type="entry name" value="Chondroitin AC/alginate lyase"/>
    <property type="match status" value="1"/>
</dbReference>
<keyword evidence="1 3" id="KW-0732">Signal</keyword>
<accession>A0ABS9D6P1</accession>
<dbReference type="EMBL" id="JAKGAS010000005">
    <property type="protein sequence ID" value="MCF2948546.1"/>
    <property type="molecule type" value="Genomic_DNA"/>
</dbReference>
<comment type="caution">
    <text evidence="5">The sequence shown here is derived from an EMBL/GenBank/DDBJ whole genome shotgun (WGS) entry which is preliminary data.</text>
</comment>
<protein>
    <submittedName>
        <fullName evidence="5">Alginate lyase family protein</fullName>
    </submittedName>
</protein>
<evidence type="ECO:0000256" key="2">
    <source>
        <dbReference type="ARBA" id="ARBA00023239"/>
    </source>
</evidence>
<organism evidence="5 6">
    <name type="scientific">Paraglaciecola algarum</name>
    <dbReference type="NCBI Taxonomy" id="3050085"/>
    <lineage>
        <taxon>Bacteria</taxon>
        <taxon>Pseudomonadati</taxon>
        <taxon>Pseudomonadota</taxon>
        <taxon>Gammaproteobacteria</taxon>
        <taxon>Alteromonadales</taxon>
        <taxon>Alteromonadaceae</taxon>
        <taxon>Paraglaciecola</taxon>
    </lineage>
</organism>
<feature type="chain" id="PRO_5047096485" evidence="3">
    <location>
        <begin position="21"/>
        <end position="444"/>
    </location>
</feature>
<dbReference type="InterPro" id="IPR008929">
    <property type="entry name" value="Chondroitin_lyas"/>
</dbReference>